<dbReference type="VEuPathDB" id="FungiDB:SPSK_02741"/>
<name>A0A0F2M939_SPOSC</name>
<dbReference type="Proteomes" id="UP000033710">
    <property type="component" value="Unassembled WGS sequence"/>
</dbReference>
<evidence type="ECO:0000313" key="3">
    <source>
        <dbReference type="Proteomes" id="UP000033710"/>
    </source>
</evidence>
<gene>
    <name evidence="2" type="ORF">SPSK_02741</name>
</gene>
<accession>A0A0F2M939</accession>
<sequence>MSCTVLSQPTPLTTGPIVVACNAPVKVPVPIPLPASIPATITAHTPNPEPPLVSAVAAQYTGRLTVPARPAFNWRNTADRLREGLHRPLPFESDKVQRYRPSVFHEMGLGRDGEKGFDMNDFDMEDMDDVDDMDEILPRARRPRPASLFLTNLHALRLGLDDDNQPAMTSPVASARKRMSWSPASSTSASTSTSTSTSPGLSDRKRPWYAKLGGSGSGGLRLAPKRSILFLSAREDK</sequence>
<organism evidence="2 3">
    <name type="scientific">Sporothrix schenckii 1099-18</name>
    <dbReference type="NCBI Taxonomy" id="1397361"/>
    <lineage>
        <taxon>Eukaryota</taxon>
        <taxon>Fungi</taxon>
        <taxon>Dikarya</taxon>
        <taxon>Ascomycota</taxon>
        <taxon>Pezizomycotina</taxon>
        <taxon>Sordariomycetes</taxon>
        <taxon>Sordariomycetidae</taxon>
        <taxon>Ophiostomatales</taxon>
        <taxon>Ophiostomataceae</taxon>
        <taxon>Sporothrix</taxon>
    </lineage>
</organism>
<feature type="compositionally biased region" description="Low complexity" evidence="1">
    <location>
        <begin position="182"/>
        <end position="199"/>
    </location>
</feature>
<dbReference type="OrthoDB" id="10377093at2759"/>
<dbReference type="KEGG" id="ssck:SPSK_02741"/>
<evidence type="ECO:0000256" key="1">
    <source>
        <dbReference type="SAM" id="MobiDB-lite"/>
    </source>
</evidence>
<protein>
    <submittedName>
        <fullName evidence="2">Uncharacterized protein</fullName>
    </submittedName>
</protein>
<evidence type="ECO:0000313" key="2">
    <source>
        <dbReference type="EMBL" id="KJR86218.1"/>
    </source>
</evidence>
<reference evidence="2 3" key="1">
    <citation type="journal article" date="2014" name="BMC Genomics">
        <title>Comparative genomics of the major fungal agents of human and animal Sporotrichosis: Sporothrix schenckii and Sporothrix brasiliensis.</title>
        <authorList>
            <person name="Teixeira M.M."/>
            <person name="de Almeida L.G."/>
            <person name="Kubitschek-Barreira P."/>
            <person name="Alves F.L."/>
            <person name="Kioshima E.S."/>
            <person name="Abadio A.K."/>
            <person name="Fernandes L."/>
            <person name="Derengowski L.S."/>
            <person name="Ferreira K.S."/>
            <person name="Souza R.C."/>
            <person name="Ruiz J.C."/>
            <person name="de Andrade N.C."/>
            <person name="Paes H.C."/>
            <person name="Nicola A.M."/>
            <person name="Albuquerque P."/>
            <person name="Gerber A.L."/>
            <person name="Martins V.P."/>
            <person name="Peconick L.D."/>
            <person name="Neto A.V."/>
            <person name="Chaucanez C.B."/>
            <person name="Silva P.A."/>
            <person name="Cunha O.L."/>
            <person name="de Oliveira F.F."/>
            <person name="dos Santos T.C."/>
            <person name="Barros A.L."/>
            <person name="Soares M.A."/>
            <person name="de Oliveira L.M."/>
            <person name="Marini M.M."/>
            <person name="Villalobos-Duno H."/>
            <person name="Cunha M.M."/>
            <person name="de Hoog S."/>
            <person name="da Silveira J.F."/>
            <person name="Henrissat B."/>
            <person name="Nino-Vega G.A."/>
            <person name="Cisalpino P.S."/>
            <person name="Mora-Montes H.M."/>
            <person name="Almeida S.R."/>
            <person name="Stajich J.E."/>
            <person name="Lopes-Bezerra L.M."/>
            <person name="Vasconcelos A.T."/>
            <person name="Felipe M.S."/>
        </authorList>
    </citation>
    <scope>NUCLEOTIDE SEQUENCE [LARGE SCALE GENOMIC DNA]</scope>
    <source>
        <strain evidence="2 3">1099-18</strain>
    </source>
</reference>
<dbReference type="EMBL" id="AXCR01000006">
    <property type="protein sequence ID" value="KJR86218.1"/>
    <property type="molecule type" value="Genomic_DNA"/>
</dbReference>
<dbReference type="GeneID" id="27664885"/>
<proteinExistence type="predicted"/>
<comment type="caution">
    <text evidence="2">The sequence shown here is derived from an EMBL/GenBank/DDBJ whole genome shotgun (WGS) entry which is preliminary data.</text>
</comment>
<reference evidence="2 3" key="2">
    <citation type="journal article" date="2015" name="Eukaryot. Cell">
        <title>Asexual propagation of a virulent clone complex in a human and feline outbreak of sporotrichosis.</title>
        <authorList>
            <person name="Teixeira Mde M."/>
            <person name="Rodrigues A.M."/>
            <person name="Tsui C.K."/>
            <person name="de Almeida L.G."/>
            <person name="Van Diepeningen A.D."/>
            <person name="van den Ende B.G."/>
            <person name="Fernandes G.F."/>
            <person name="Kano R."/>
            <person name="Hamelin R.C."/>
            <person name="Lopes-Bezerra L.M."/>
            <person name="Vasconcelos A.T."/>
            <person name="de Hoog S."/>
            <person name="de Camargo Z.P."/>
            <person name="Felipe M.S."/>
        </authorList>
    </citation>
    <scope>NUCLEOTIDE SEQUENCE [LARGE SCALE GENOMIC DNA]</scope>
    <source>
        <strain evidence="2 3">1099-18</strain>
    </source>
</reference>
<dbReference type="RefSeq" id="XP_016588894.1">
    <property type="nucleotide sequence ID" value="XM_016729608.1"/>
</dbReference>
<dbReference type="AlphaFoldDB" id="A0A0F2M939"/>
<feature type="region of interest" description="Disordered" evidence="1">
    <location>
        <begin position="161"/>
        <end position="222"/>
    </location>
</feature>